<feature type="transmembrane region" description="Helical" evidence="1">
    <location>
        <begin position="56"/>
        <end position="77"/>
    </location>
</feature>
<sequence length="185" mass="20110">MTSQQRLLTLTEIAIMAAIGVLLSTYVNIQGLWPQGGSISLVMLPIALLSFRRGWVAGVICGLLVGLINLMVEPFVVHPVQVVLDYPLAFTALGLSGVFALNRDMTRGKQVTRAVLGLILAGGLRLLSHFISGVIWFGQYAPKGMNVALYSFLYNVSYILPDVIIAALLMTILITQAPQLVMRQQ</sequence>
<feature type="transmembrane region" description="Helical" evidence="1">
    <location>
        <begin position="158"/>
        <end position="175"/>
    </location>
</feature>
<evidence type="ECO:0000256" key="1">
    <source>
        <dbReference type="SAM" id="Phobius"/>
    </source>
</evidence>
<feature type="transmembrane region" description="Helical" evidence="1">
    <location>
        <begin position="7"/>
        <end position="26"/>
    </location>
</feature>
<gene>
    <name evidence="2" type="primary">thiT</name>
    <name evidence="2" type="ORF">JIR001_19640</name>
</gene>
<dbReference type="AlphaFoldDB" id="A0A8D5UEX0"/>
<keyword evidence="3" id="KW-1185">Reference proteome</keyword>
<proteinExistence type="predicted"/>
<keyword evidence="1" id="KW-1133">Transmembrane helix</keyword>
<dbReference type="InterPro" id="IPR012651">
    <property type="entry name" value="Thia_Transptr_ThiT"/>
</dbReference>
<reference evidence="2" key="1">
    <citation type="journal article" date="2013" name="Int. J. Syst. Evol. Microbiol.">
        <title>Polycladomyces abyssicola gen. nov., sp. nov., a thermophilic filamentous bacterium isolated from hemipelagic sediment.</title>
        <authorList>
            <person name="Tsubouchi T."/>
            <person name="Shimane Y."/>
            <person name="Mori K."/>
            <person name="Usui K."/>
            <person name="Hiraki T."/>
            <person name="Tame A."/>
            <person name="Uematsu K."/>
            <person name="Maruyama T."/>
            <person name="Hatada Y."/>
        </authorList>
    </citation>
    <scope>NUCLEOTIDE SEQUENCE</scope>
    <source>
        <strain evidence="2">JIR-001</strain>
    </source>
</reference>
<dbReference type="Gene3D" id="1.10.1760.20">
    <property type="match status" value="1"/>
</dbReference>
<keyword evidence="1" id="KW-0472">Membrane</keyword>
<dbReference type="EMBL" id="AP024601">
    <property type="protein sequence ID" value="BCU82181.1"/>
    <property type="molecule type" value="Genomic_DNA"/>
</dbReference>
<dbReference type="NCBIfam" id="TIGR02357">
    <property type="entry name" value="ECF_ThiT_YuaJ"/>
    <property type="match status" value="1"/>
</dbReference>
<feature type="transmembrane region" description="Helical" evidence="1">
    <location>
        <begin position="114"/>
        <end position="138"/>
    </location>
</feature>
<dbReference type="RefSeq" id="WP_246512075.1">
    <property type="nucleotide sequence ID" value="NZ_AP024601.1"/>
</dbReference>
<dbReference type="Pfam" id="PF09515">
    <property type="entry name" value="Thia_YuaJ"/>
    <property type="match status" value="1"/>
</dbReference>
<keyword evidence="1" id="KW-0812">Transmembrane</keyword>
<dbReference type="GO" id="GO:0005886">
    <property type="term" value="C:plasma membrane"/>
    <property type="evidence" value="ECO:0007669"/>
    <property type="project" value="InterPro"/>
</dbReference>
<reference evidence="2" key="2">
    <citation type="journal article" date="2021" name="Microbiol. Resour. Announc.">
        <title>Complete Genome Sequence of Polycladomyces abyssicola JIR-001T, Isolated from Hemipelagic Sediment in Deep Seawater.</title>
        <authorList>
            <person name="Tsubouchi T."/>
            <person name="Kaneko Y."/>
        </authorList>
    </citation>
    <scope>NUCLEOTIDE SEQUENCE</scope>
    <source>
        <strain evidence="2">JIR-001</strain>
    </source>
</reference>
<feature type="transmembrane region" description="Helical" evidence="1">
    <location>
        <begin position="32"/>
        <end position="49"/>
    </location>
</feature>
<dbReference type="KEGG" id="pabs:JIR001_19640"/>
<name>A0A8D5UEX0_9BACL</name>
<feature type="transmembrane region" description="Helical" evidence="1">
    <location>
        <begin position="83"/>
        <end position="102"/>
    </location>
</feature>
<evidence type="ECO:0000313" key="3">
    <source>
        <dbReference type="Proteomes" id="UP000677436"/>
    </source>
</evidence>
<protein>
    <submittedName>
        <fullName evidence="2">Thiamine transporter ThiT</fullName>
    </submittedName>
</protein>
<evidence type="ECO:0000313" key="2">
    <source>
        <dbReference type="EMBL" id="BCU82181.1"/>
    </source>
</evidence>
<organism evidence="2 3">
    <name type="scientific">Polycladomyces abyssicola</name>
    <dbReference type="NCBI Taxonomy" id="1125966"/>
    <lineage>
        <taxon>Bacteria</taxon>
        <taxon>Bacillati</taxon>
        <taxon>Bacillota</taxon>
        <taxon>Bacilli</taxon>
        <taxon>Bacillales</taxon>
        <taxon>Thermoactinomycetaceae</taxon>
        <taxon>Polycladomyces</taxon>
    </lineage>
</organism>
<dbReference type="Proteomes" id="UP000677436">
    <property type="component" value="Chromosome"/>
</dbReference>
<dbReference type="GO" id="GO:0015234">
    <property type="term" value="F:thiamine transmembrane transporter activity"/>
    <property type="evidence" value="ECO:0007669"/>
    <property type="project" value="InterPro"/>
</dbReference>
<accession>A0A8D5UEX0</accession>